<dbReference type="InterPro" id="IPR052967">
    <property type="entry name" value="Stress_Response_Assoc"/>
</dbReference>
<proteinExistence type="predicted"/>
<accession>A0A1X7N5D2</accession>
<evidence type="ECO:0000313" key="3">
    <source>
        <dbReference type="Proteomes" id="UP000193711"/>
    </source>
</evidence>
<feature type="domain" description="DUF2382" evidence="1">
    <location>
        <begin position="12"/>
        <end position="116"/>
    </location>
</feature>
<evidence type="ECO:0000259" key="1">
    <source>
        <dbReference type="Pfam" id="PF09557"/>
    </source>
</evidence>
<dbReference type="PANTHER" id="PTHR38463">
    <property type="entry name" value="STRESS RESPONSE PROTEIN YSNF"/>
    <property type="match status" value="1"/>
</dbReference>
<evidence type="ECO:0000313" key="2">
    <source>
        <dbReference type="EMBL" id="SMH32616.1"/>
    </source>
</evidence>
<dbReference type="STRING" id="1891671.SAMN06295885_0765"/>
<dbReference type="AlphaFoldDB" id="A0A1X7N5D2"/>
<dbReference type="RefSeq" id="WP_085475240.1">
    <property type="nucleotide sequence ID" value="NZ_FXBM01000001.1"/>
</dbReference>
<organism evidence="2 3">
    <name type="scientific">Rathayibacter oskolensis</name>
    <dbReference type="NCBI Taxonomy" id="1891671"/>
    <lineage>
        <taxon>Bacteria</taxon>
        <taxon>Bacillati</taxon>
        <taxon>Actinomycetota</taxon>
        <taxon>Actinomycetes</taxon>
        <taxon>Micrococcales</taxon>
        <taxon>Microbacteriaceae</taxon>
        <taxon>Rathayibacter</taxon>
    </lineage>
</organism>
<dbReference type="InterPro" id="IPR019060">
    <property type="entry name" value="DUF2382"/>
</dbReference>
<name>A0A1X7N5D2_9MICO</name>
<dbReference type="EMBL" id="FXBM01000001">
    <property type="protein sequence ID" value="SMH32616.1"/>
    <property type="molecule type" value="Genomic_DNA"/>
</dbReference>
<dbReference type="PANTHER" id="PTHR38463:SF1">
    <property type="entry name" value="STRESS RESPONSE PROTEIN YSNF"/>
    <property type="match status" value="1"/>
</dbReference>
<gene>
    <name evidence="2" type="ORF">SAMN06295885_0765</name>
</gene>
<keyword evidence="3" id="KW-1185">Reference proteome</keyword>
<sequence length="130" mass="14660">MSTPDEQVSVIRSEERLDVTTVRTATERVRIRRVIVTEERTVTLQVRREELVIEREPLEGTVSGGEAAPAPLTFVLHAEQPVVTTRVVPVERVHVIVDRITAMRSVSESVRKERVELHRSVSDLLDGNAE</sequence>
<reference evidence="3" key="1">
    <citation type="submission" date="2017-04" db="EMBL/GenBank/DDBJ databases">
        <authorList>
            <person name="Varghese N."/>
            <person name="Submissions S."/>
        </authorList>
    </citation>
    <scope>NUCLEOTIDE SEQUENCE [LARGE SCALE GENOMIC DNA]</scope>
    <source>
        <strain evidence="3">VKM Ac-2121</strain>
    </source>
</reference>
<dbReference type="Pfam" id="PF09557">
    <property type="entry name" value="DUF2382"/>
    <property type="match status" value="1"/>
</dbReference>
<dbReference type="Proteomes" id="UP000193711">
    <property type="component" value="Unassembled WGS sequence"/>
</dbReference>
<protein>
    <submittedName>
        <fullName evidence="2">Conserved domain-containing protein</fullName>
    </submittedName>
</protein>